<dbReference type="PANTHER" id="PTHR33908:SF3">
    <property type="entry name" value="UNDECAPRENYL PHOSPHATE-ALPHA-4-AMINO-4-DEOXY-L-ARABINOSE ARABINOSYL TRANSFERASE"/>
    <property type="match status" value="1"/>
</dbReference>
<dbReference type="AlphaFoldDB" id="A0A6N9NMN6"/>
<feature type="transmembrane region" description="Helical" evidence="8">
    <location>
        <begin position="220"/>
        <end position="237"/>
    </location>
</feature>
<feature type="transmembrane region" description="Helical" evidence="8">
    <location>
        <begin position="305"/>
        <end position="324"/>
    </location>
</feature>
<dbReference type="Pfam" id="PF13231">
    <property type="entry name" value="PMT_2"/>
    <property type="match status" value="1"/>
</dbReference>
<dbReference type="RefSeq" id="WP_160633426.1">
    <property type="nucleotide sequence ID" value="NZ_WWNE01000007.1"/>
</dbReference>
<dbReference type="InterPro" id="IPR038731">
    <property type="entry name" value="RgtA/B/C-like"/>
</dbReference>
<feature type="transmembrane region" description="Helical" evidence="8">
    <location>
        <begin position="171"/>
        <end position="188"/>
    </location>
</feature>
<keyword evidence="5 8" id="KW-0812">Transmembrane</keyword>
<dbReference type="PANTHER" id="PTHR33908">
    <property type="entry name" value="MANNOSYLTRANSFERASE YKCB-RELATED"/>
    <property type="match status" value="1"/>
</dbReference>
<feature type="transmembrane region" description="Helical" evidence="8">
    <location>
        <begin position="417"/>
        <end position="435"/>
    </location>
</feature>
<dbReference type="GO" id="GO:0016763">
    <property type="term" value="F:pentosyltransferase activity"/>
    <property type="evidence" value="ECO:0007669"/>
    <property type="project" value="TreeGrafter"/>
</dbReference>
<feature type="transmembrane region" description="Helical" evidence="8">
    <location>
        <begin position="359"/>
        <end position="381"/>
    </location>
</feature>
<sequence>MNQPNNPPFQSFNHRRIIIALLLIILAFGFCYNLGEISLRAEEPRRAAISMEMIFSGDYIHPTLNNWDYFNKPPLFNWVQIVFMKAFDSNAEWVARIPSLLSHLLIGILMFFGFKPFIGKNAATYSALLYIVAAELIFYGTIFSGEIDLFFSLLVFLQIMSLFIFYQRKQYLYLFLASYLFAALGTLTKGPPSIAFQGLTIIAMAVLYKDLRLLFRWQHFVGGALFLVICGGYFFAYNSDGDAIAYMVRLFKEASQRTGMETAISKTILGIINVPFQILILIIPSSLLIPFLFKKGNYDLIKSNPLLSFSLFFVLFNLPLYWFTGDFKNRYVYMFFPFIILFFAYFYEKRKDEMPKLTAIFEKIISVILFILPIAFIAFIFTPVSNLVENAAVLGTSLAIGFLGISYFYARLTSHRLLLLIMAIALLRVGVNFIYPPFLDDHSETNIKSEMNIVLEIAKERSVQFVGLSILLVSDASIGPFKFSEVTTEIPAHMSYEIPYYYALKKNEPFEFTTEIVPGRLYLAYEWFLRDKEYTLLHEFIDTNDQKILFIEV</sequence>
<dbReference type="GO" id="GO:0009103">
    <property type="term" value="P:lipopolysaccharide biosynthetic process"/>
    <property type="evidence" value="ECO:0007669"/>
    <property type="project" value="UniProtKB-ARBA"/>
</dbReference>
<feature type="transmembrane region" description="Helical" evidence="8">
    <location>
        <begin position="268"/>
        <end position="293"/>
    </location>
</feature>
<evidence type="ECO:0000256" key="7">
    <source>
        <dbReference type="ARBA" id="ARBA00023136"/>
    </source>
</evidence>
<feature type="transmembrane region" description="Helical" evidence="8">
    <location>
        <begin position="387"/>
        <end position="410"/>
    </location>
</feature>
<protein>
    <recommendedName>
        <fullName evidence="9">Glycosyltransferase RgtA/B/C/D-like domain-containing protein</fullName>
    </recommendedName>
</protein>
<evidence type="ECO:0000256" key="2">
    <source>
        <dbReference type="ARBA" id="ARBA00022475"/>
    </source>
</evidence>
<name>A0A6N9NMN6_9FLAO</name>
<feature type="transmembrane region" description="Helical" evidence="8">
    <location>
        <begin position="93"/>
        <end position="112"/>
    </location>
</feature>
<evidence type="ECO:0000256" key="8">
    <source>
        <dbReference type="SAM" id="Phobius"/>
    </source>
</evidence>
<evidence type="ECO:0000256" key="6">
    <source>
        <dbReference type="ARBA" id="ARBA00022989"/>
    </source>
</evidence>
<gene>
    <name evidence="10" type="ORF">GQN54_10155</name>
</gene>
<dbReference type="InterPro" id="IPR050297">
    <property type="entry name" value="LipidA_mod_glycosyltrf_83"/>
</dbReference>
<dbReference type="EMBL" id="WWNE01000007">
    <property type="protein sequence ID" value="NBG66480.1"/>
    <property type="molecule type" value="Genomic_DNA"/>
</dbReference>
<feature type="transmembrane region" description="Helical" evidence="8">
    <location>
        <begin position="194"/>
        <end position="211"/>
    </location>
</feature>
<proteinExistence type="predicted"/>
<feature type="domain" description="Glycosyltransferase RgtA/B/C/D-like" evidence="9">
    <location>
        <begin position="71"/>
        <end position="230"/>
    </location>
</feature>
<keyword evidence="7 8" id="KW-0472">Membrane</keyword>
<comment type="subcellular location">
    <subcellularLocation>
        <location evidence="1">Cell membrane</location>
        <topology evidence="1">Multi-pass membrane protein</topology>
    </subcellularLocation>
</comment>
<feature type="transmembrane region" description="Helical" evidence="8">
    <location>
        <begin position="149"/>
        <end position="166"/>
    </location>
</feature>
<feature type="transmembrane region" description="Helical" evidence="8">
    <location>
        <begin position="330"/>
        <end position="347"/>
    </location>
</feature>
<organism evidence="10 11">
    <name type="scientific">Acidiluteibacter ferrifornacis</name>
    <dbReference type="NCBI Taxonomy" id="2692424"/>
    <lineage>
        <taxon>Bacteria</taxon>
        <taxon>Pseudomonadati</taxon>
        <taxon>Bacteroidota</taxon>
        <taxon>Flavobacteriia</taxon>
        <taxon>Flavobacteriales</taxon>
        <taxon>Cryomorphaceae</taxon>
        <taxon>Acidiluteibacter</taxon>
    </lineage>
</organism>
<evidence type="ECO:0000313" key="10">
    <source>
        <dbReference type="EMBL" id="NBG66480.1"/>
    </source>
</evidence>
<feature type="transmembrane region" description="Helical" evidence="8">
    <location>
        <begin position="124"/>
        <end position="143"/>
    </location>
</feature>
<evidence type="ECO:0000259" key="9">
    <source>
        <dbReference type="Pfam" id="PF13231"/>
    </source>
</evidence>
<evidence type="ECO:0000256" key="5">
    <source>
        <dbReference type="ARBA" id="ARBA00022692"/>
    </source>
</evidence>
<keyword evidence="3" id="KW-0328">Glycosyltransferase</keyword>
<keyword evidence="2" id="KW-1003">Cell membrane</keyword>
<comment type="caution">
    <text evidence="10">The sequence shown here is derived from an EMBL/GenBank/DDBJ whole genome shotgun (WGS) entry which is preliminary data.</text>
</comment>
<evidence type="ECO:0000256" key="4">
    <source>
        <dbReference type="ARBA" id="ARBA00022679"/>
    </source>
</evidence>
<dbReference type="GO" id="GO:0010041">
    <property type="term" value="P:response to iron(III) ion"/>
    <property type="evidence" value="ECO:0007669"/>
    <property type="project" value="TreeGrafter"/>
</dbReference>
<dbReference type="GO" id="GO:0005886">
    <property type="term" value="C:plasma membrane"/>
    <property type="evidence" value="ECO:0007669"/>
    <property type="project" value="UniProtKB-SubCell"/>
</dbReference>
<keyword evidence="6 8" id="KW-1133">Transmembrane helix</keyword>
<keyword evidence="11" id="KW-1185">Reference proteome</keyword>
<accession>A0A6N9NMN6</accession>
<evidence type="ECO:0000256" key="3">
    <source>
        <dbReference type="ARBA" id="ARBA00022676"/>
    </source>
</evidence>
<evidence type="ECO:0000313" key="11">
    <source>
        <dbReference type="Proteomes" id="UP000470771"/>
    </source>
</evidence>
<reference evidence="10 11" key="1">
    <citation type="submission" date="2019-12" db="EMBL/GenBank/DDBJ databases">
        <authorList>
            <person name="Zhao J."/>
        </authorList>
    </citation>
    <scope>NUCLEOTIDE SEQUENCE [LARGE SCALE GENOMIC DNA]</scope>
    <source>
        <strain evidence="10 11">S-15</strain>
    </source>
</reference>
<feature type="transmembrane region" description="Helical" evidence="8">
    <location>
        <begin position="17"/>
        <end position="35"/>
    </location>
</feature>
<keyword evidence="4" id="KW-0808">Transferase</keyword>
<dbReference type="Proteomes" id="UP000470771">
    <property type="component" value="Unassembled WGS sequence"/>
</dbReference>
<evidence type="ECO:0000256" key="1">
    <source>
        <dbReference type="ARBA" id="ARBA00004651"/>
    </source>
</evidence>